<reference evidence="2 3" key="2">
    <citation type="journal article" date="2013" name="Plant Cell Physiol.">
        <title>Rice Annotation Project Database (RAP-DB): an integrative and interactive database for rice genomics.</title>
        <authorList>
            <person name="Sakai H."/>
            <person name="Lee S.S."/>
            <person name="Tanaka T."/>
            <person name="Numa H."/>
            <person name="Kim J."/>
            <person name="Kawahara Y."/>
            <person name="Wakimoto H."/>
            <person name="Yang C.C."/>
            <person name="Iwamoto M."/>
            <person name="Abe T."/>
            <person name="Yamada Y."/>
            <person name="Muto A."/>
            <person name="Inokuchi H."/>
            <person name="Ikemura T."/>
            <person name="Matsumoto T."/>
            <person name="Sasaki T."/>
            <person name="Itoh T."/>
        </authorList>
    </citation>
    <scope>NUCLEOTIDE SEQUENCE [LARGE SCALE GENOMIC DNA]</scope>
    <source>
        <strain evidence="3">cv. Nipponbare</strain>
    </source>
</reference>
<evidence type="ECO:0000313" key="2">
    <source>
        <dbReference type="EMBL" id="BAT06379.1"/>
    </source>
</evidence>
<dbReference type="InParanoid" id="A0A0P0XIC9"/>
<feature type="compositionally biased region" description="Polar residues" evidence="1">
    <location>
        <begin position="57"/>
        <end position="76"/>
    </location>
</feature>
<proteinExistence type="predicted"/>
<accession>A0A0P0XIC9</accession>
<name>A0A0P0XIC9_ORYSJ</name>
<sequence>MSQNSTPSPEHAVAYLGSPPPPSPTNKPAASSGSRRRRSPPEMSARHERETHLNLASDLNGSLERISTSKSSQNSIADELVN</sequence>
<gene>
    <name evidence="2" type="ordered locus">Os08g0529350</name>
    <name evidence="2" type="ORF">OSNPB_080529350</name>
</gene>
<evidence type="ECO:0000256" key="1">
    <source>
        <dbReference type="SAM" id="MobiDB-lite"/>
    </source>
</evidence>
<organism evidence="2 3">
    <name type="scientific">Oryza sativa subsp. japonica</name>
    <name type="common">Rice</name>
    <dbReference type="NCBI Taxonomy" id="39947"/>
    <lineage>
        <taxon>Eukaryota</taxon>
        <taxon>Viridiplantae</taxon>
        <taxon>Streptophyta</taxon>
        <taxon>Embryophyta</taxon>
        <taxon>Tracheophyta</taxon>
        <taxon>Spermatophyta</taxon>
        <taxon>Magnoliopsida</taxon>
        <taxon>Liliopsida</taxon>
        <taxon>Poales</taxon>
        <taxon>Poaceae</taxon>
        <taxon>BOP clade</taxon>
        <taxon>Oryzoideae</taxon>
        <taxon>Oryzeae</taxon>
        <taxon>Oryzinae</taxon>
        <taxon>Oryza</taxon>
        <taxon>Oryza sativa</taxon>
    </lineage>
</organism>
<dbReference type="Proteomes" id="UP000059680">
    <property type="component" value="Chromosome 8"/>
</dbReference>
<feature type="region of interest" description="Disordered" evidence="1">
    <location>
        <begin position="1"/>
        <end position="82"/>
    </location>
</feature>
<feature type="non-terminal residue" evidence="2">
    <location>
        <position position="82"/>
    </location>
</feature>
<evidence type="ECO:0000313" key="3">
    <source>
        <dbReference type="Proteomes" id="UP000059680"/>
    </source>
</evidence>
<protein>
    <submittedName>
        <fullName evidence="2">Os08g0529350 protein</fullName>
    </submittedName>
</protein>
<keyword evidence="3" id="KW-1185">Reference proteome</keyword>
<dbReference type="PaxDb" id="39947-A0A0P0XIC9"/>
<dbReference type="Gramene" id="Os08t0529350-01">
    <property type="protein sequence ID" value="Os08t0529350-01"/>
    <property type="gene ID" value="Os08g0529350"/>
</dbReference>
<dbReference type="EMBL" id="AP014964">
    <property type="protein sequence ID" value="BAT06379.1"/>
    <property type="molecule type" value="Genomic_DNA"/>
</dbReference>
<reference evidence="2 3" key="3">
    <citation type="journal article" date="2013" name="Rice">
        <title>Improvement of the Oryza sativa Nipponbare reference genome using next generation sequence and optical map data.</title>
        <authorList>
            <person name="Kawahara Y."/>
            <person name="de la Bastide M."/>
            <person name="Hamilton J.P."/>
            <person name="Kanamori H."/>
            <person name="McCombie W.R."/>
            <person name="Ouyang S."/>
            <person name="Schwartz D.C."/>
            <person name="Tanaka T."/>
            <person name="Wu J."/>
            <person name="Zhou S."/>
            <person name="Childs K.L."/>
            <person name="Davidson R.M."/>
            <person name="Lin H."/>
            <person name="Quesada-Ocampo L."/>
            <person name="Vaillancourt B."/>
            <person name="Sakai H."/>
            <person name="Lee S.S."/>
            <person name="Kim J."/>
            <person name="Numa H."/>
            <person name="Itoh T."/>
            <person name="Buell C.R."/>
            <person name="Matsumoto T."/>
        </authorList>
    </citation>
    <scope>NUCLEOTIDE SEQUENCE [LARGE SCALE GENOMIC DNA]</scope>
    <source>
        <strain evidence="3">cv. Nipponbare</strain>
    </source>
</reference>
<reference evidence="3" key="1">
    <citation type="journal article" date="2005" name="Nature">
        <title>The map-based sequence of the rice genome.</title>
        <authorList>
            <consortium name="International rice genome sequencing project (IRGSP)"/>
            <person name="Matsumoto T."/>
            <person name="Wu J."/>
            <person name="Kanamori H."/>
            <person name="Katayose Y."/>
            <person name="Fujisawa M."/>
            <person name="Namiki N."/>
            <person name="Mizuno H."/>
            <person name="Yamamoto K."/>
            <person name="Antonio B.A."/>
            <person name="Baba T."/>
            <person name="Sakata K."/>
            <person name="Nagamura Y."/>
            <person name="Aoki H."/>
            <person name="Arikawa K."/>
            <person name="Arita K."/>
            <person name="Bito T."/>
            <person name="Chiden Y."/>
            <person name="Fujitsuka N."/>
            <person name="Fukunaka R."/>
            <person name="Hamada M."/>
            <person name="Harada C."/>
            <person name="Hayashi A."/>
            <person name="Hijishita S."/>
            <person name="Honda M."/>
            <person name="Hosokawa S."/>
            <person name="Ichikawa Y."/>
            <person name="Idonuma A."/>
            <person name="Iijima M."/>
            <person name="Ikeda M."/>
            <person name="Ikeno M."/>
            <person name="Ito K."/>
            <person name="Ito S."/>
            <person name="Ito T."/>
            <person name="Ito Y."/>
            <person name="Ito Y."/>
            <person name="Iwabuchi A."/>
            <person name="Kamiya K."/>
            <person name="Karasawa W."/>
            <person name="Kurita K."/>
            <person name="Katagiri S."/>
            <person name="Kikuta A."/>
            <person name="Kobayashi H."/>
            <person name="Kobayashi N."/>
            <person name="Machita K."/>
            <person name="Maehara T."/>
            <person name="Masukawa M."/>
            <person name="Mizubayashi T."/>
            <person name="Mukai Y."/>
            <person name="Nagasaki H."/>
            <person name="Nagata Y."/>
            <person name="Naito S."/>
            <person name="Nakashima M."/>
            <person name="Nakama Y."/>
            <person name="Nakamichi Y."/>
            <person name="Nakamura M."/>
            <person name="Meguro A."/>
            <person name="Negishi M."/>
            <person name="Ohta I."/>
            <person name="Ohta T."/>
            <person name="Okamoto M."/>
            <person name="Ono N."/>
            <person name="Saji S."/>
            <person name="Sakaguchi M."/>
            <person name="Sakai K."/>
            <person name="Shibata M."/>
            <person name="Shimokawa T."/>
            <person name="Song J."/>
            <person name="Takazaki Y."/>
            <person name="Terasawa K."/>
            <person name="Tsugane M."/>
            <person name="Tsuji K."/>
            <person name="Ueda S."/>
            <person name="Waki K."/>
            <person name="Yamagata H."/>
            <person name="Yamamoto M."/>
            <person name="Yamamoto S."/>
            <person name="Yamane H."/>
            <person name="Yoshiki S."/>
            <person name="Yoshihara R."/>
            <person name="Yukawa K."/>
            <person name="Zhong H."/>
            <person name="Yano M."/>
            <person name="Yuan Q."/>
            <person name="Ouyang S."/>
            <person name="Liu J."/>
            <person name="Jones K.M."/>
            <person name="Gansberger K."/>
            <person name="Moffat K."/>
            <person name="Hill J."/>
            <person name="Bera J."/>
            <person name="Fadrosh D."/>
            <person name="Jin S."/>
            <person name="Johri S."/>
            <person name="Kim M."/>
            <person name="Overton L."/>
            <person name="Reardon M."/>
            <person name="Tsitrin T."/>
            <person name="Vuong H."/>
            <person name="Weaver B."/>
            <person name="Ciecko A."/>
            <person name="Tallon L."/>
            <person name="Jackson J."/>
            <person name="Pai G."/>
            <person name="Aken S.V."/>
            <person name="Utterback T."/>
            <person name="Reidmuller S."/>
            <person name="Feldblyum T."/>
            <person name="Hsiao J."/>
            <person name="Zismann V."/>
            <person name="Iobst S."/>
            <person name="de Vazeille A.R."/>
            <person name="Buell C.R."/>
            <person name="Ying K."/>
            <person name="Li Y."/>
            <person name="Lu T."/>
            <person name="Huang Y."/>
            <person name="Zhao Q."/>
            <person name="Feng Q."/>
            <person name="Zhang L."/>
            <person name="Zhu J."/>
            <person name="Weng Q."/>
            <person name="Mu J."/>
            <person name="Lu Y."/>
            <person name="Fan D."/>
            <person name="Liu Y."/>
            <person name="Guan J."/>
            <person name="Zhang Y."/>
            <person name="Yu S."/>
            <person name="Liu X."/>
            <person name="Zhang Y."/>
            <person name="Hong G."/>
            <person name="Han B."/>
            <person name="Choisne N."/>
            <person name="Demange N."/>
            <person name="Orjeda G."/>
            <person name="Samain S."/>
            <person name="Cattolico L."/>
            <person name="Pelletier E."/>
            <person name="Couloux A."/>
            <person name="Segurens B."/>
            <person name="Wincker P."/>
            <person name="D'Hont A."/>
            <person name="Scarpelli C."/>
            <person name="Weissenbach J."/>
            <person name="Salanoubat M."/>
            <person name="Quetier F."/>
            <person name="Yu Y."/>
            <person name="Kim H.R."/>
            <person name="Rambo T."/>
            <person name="Currie J."/>
            <person name="Collura K."/>
            <person name="Luo M."/>
            <person name="Yang T."/>
            <person name="Ammiraju J.S.S."/>
            <person name="Engler F."/>
            <person name="Soderlund C."/>
            <person name="Wing R.A."/>
            <person name="Palmer L.E."/>
            <person name="de la Bastide M."/>
            <person name="Spiegel L."/>
            <person name="Nascimento L."/>
            <person name="Zutavern T."/>
            <person name="O'Shaughnessy A."/>
            <person name="Dike S."/>
            <person name="Dedhia N."/>
            <person name="Preston R."/>
            <person name="Balija V."/>
            <person name="McCombie W.R."/>
            <person name="Chow T."/>
            <person name="Chen H."/>
            <person name="Chung M."/>
            <person name="Chen C."/>
            <person name="Shaw J."/>
            <person name="Wu H."/>
            <person name="Hsiao K."/>
            <person name="Chao Y."/>
            <person name="Chu M."/>
            <person name="Cheng C."/>
            <person name="Hour A."/>
            <person name="Lee P."/>
            <person name="Lin S."/>
            <person name="Lin Y."/>
            <person name="Liou J."/>
            <person name="Liu S."/>
            <person name="Hsing Y."/>
            <person name="Raghuvanshi S."/>
            <person name="Mohanty A."/>
            <person name="Bharti A.K."/>
            <person name="Gaur A."/>
            <person name="Gupta V."/>
            <person name="Kumar D."/>
            <person name="Ravi V."/>
            <person name="Vij S."/>
            <person name="Kapur A."/>
            <person name="Khurana P."/>
            <person name="Khurana P."/>
            <person name="Khurana J.P."/>
            <person name="Tyagi A.K."/>
            <person name="Gaikwad K."/>
            <person name="Singh A."/>
            <person name="Dalal V."/>
            <person name="Srivastava S."/>
            <person name="Dixit A."/>
            <person name="Pal A.K."/>
            <person name="Ghazi I.A."/>
            <person name="Yadav M."/>
            <person name="Pandit A."/>
            <person name="Bhargava A."/>
            <person name="Sureshbabu K."/>
            <person name="Batra K."/>
            <person name="Sharma T.R."/>
            <person name="Mohapatra T."/>
            <person name="Singh N.K."/>
            <person name="Messing J."/>
            <person name="Nelson A.B."/>
            <person name="Fuks G."/>
            <person name="Kavchok S."/>
            <person name="Keizer G."/>
            <person name="Linton E."/>
            <person name="Llaca V."/>
            <person name="Song R."/>
            <person name="Tanyolac B."/>
            <person name="Young S."/>
            <person name="Ho-Il K."/>
            <person name="Hahn J.H."/>
            <person name="Sangsakoo G."/>
            <person name="Vanavichit A."/>
            <person name="de Mattos Luiz.A.T."/>
            <person name="Zimmer P.D."/>
            <person name="Malone G."/>
            <person name="Dellagostin O."/>
            <person name="de Oliveira A.C."/>
            <person name="Bevan M."/>
            <person name="Bancroft I."/>
            <person name="Minx P."/>
            <person name="Cordum H."/>
            <person name="Wilson R."/>
            <person name="Cheng Z."/>
            <person name="Jin W."/>
            <person name="Jiang J."/>
            <person name="Leong S.A."/>
            <person name="Iwama H."/>
            <person name="Gojobori T."/>
            <person name="Itoh T."/>
            <person name="Niimura Y."/>
            <person name="Fujii Y."/>
            <person name="Habara T."/>
            <person name="Sakai H."/>
            <person name="Sato Y."/>
            <person name="Wilson G."/>
            <person name="Kumar K."/>
            <person name="McCouch S."/>
            <person name="Juretic N."/>
            <person name="Hoen D."/>
            <person name="Wright S."/>
            <person name="Bruskiewich R."/>
            <person name="Bureau T."/>
            <person name="Miyao A."/>
            <person name="Hirochika H."/>
            <person name="Nishikawa T."/>
            <person name="Kadowaki K."/>
            <person name="Sugiura M."/>
            <person name="Burr B."/>
            <person name="Sasaki T."/>
        </authorList>
    </citation>
    <scope>NUCLEOTIDE SEQUENCE [LARGE SCALE GENOMIC DNA]</scope>
    <source>
        <strain evidence="3">cv. Nipponbare</strain>
    </source>
</reference>
<dbReference type="AlphaFoldDB" id="A0A0P0XIC9"/>